<sequence>MKQICKSIAINSVCVAAISAALISGVPDPAAAEDSDSWVELPLDDAPHVSWQLSDSISIGAAAEVSAQRSENLNPQLAADEDEIEIDLGMLHDNGGAVTSYLEFSLSSDILHNNRLNARDLIFDVNEAYISFRSNDGNQTLTLGRWSVTDDREWLFDQELDGIHFFRRGEKFAVELFYARERLFNQEFLSSEGDDEPDYFYARAYARLTENNVGSLYSLFQMGRDPGDPDLLWLGASLAGTATNDITYWAEFAHVRGTEANRKVRGYGFDVGLTKTFDQFRFNPRVTAGIAFGSGDTRRGTDTAFRQTGLQGNSGQFGGQTSFAYYGEVFDPELSNLTILTIGAGFDWLEDSSLDVMYHTYFQHKGSARIRDSALGQRPSGRSRRLGQEIDVIVAIREFESFDIDVFGGVYFPGSAFSMSDQVAGAIGVEINADF</sequence>
<accession>A0A1X7BUM8</accession>
<evidence type="ECO:0000313" key="3">
    <source>
        <dbReference type="EMBL" id="SMC13265.1"/>
    </source>
</evidence>
<dbReference type="EMBL" id="FWXB01000012">
    <property type="protein sequence ID" value="SMC13265.1"/>
    <property type="molecule type" value="Genomic_DNA"/>
</dbReference>
<evidence type="ECO:0000256" key="1">
    <source>
        <dbReference type="SAM" id="SignalP"/>
    </source>
</evidence>
<dbReference type="RefSeq" id="WP_085801210.1">
    <property type="nucleotide sequence ID" value="NZ_FWXB01000012.1"/>
</dbReference>
<keyword evidence="4" id="KW-1185">Reference proteome</keyword>
<name>A0A1X7BUM8_9RHOB</name>
<dbReference type="Gene3D" id="2.40.160.100">
    <property type="match status" value="1"/>
</dbReference>
<feature type="signal peptide" evidence="1">
    <location>
        <begin position="1"/>
        <end position="32"/>
    </location>
</feature>
<evidence type="ECO:0000259" key="2">
    <source>
        <dbReference type="Pfam" id="PF13372"/>
    </source>
</evidence>
<gene>
    <name evidence="3" type="primary">algE</name>
    <name evidence="3" type="ORF">ROA7745_03110</name>
</gene>
<protein>
    <submittedName>
        <fullName evidence="3">Alginate production protein AlgE</fullName>
    </submittedName>
</protein>
<reference evidence="3 4" key="1">
    <citation type="submission" date="2017-03" db="EMBL/GenBank/DDBJ databases">
        <authorList>
            <person name="Afonso C.L."/>
            <person name="Miller P.J."/>
            <person name="Scott M.A."/>
            <person name="Spackman E."/>
            <person name="Goraichik I."/>
            <person name="Dimitrov K.M."/>
            <person name="Suarez D.L."/>
            <person name="Swayne D.E."/>
        </authorList>
    </citation>
    <scope>NUCLEOTIDE SEQUENCE [LARGE SCALE GENOMIC DNA]</scope>
    <source>
        <strain evidence="3 4">CECT 7745</strain>
    </source>
</reference>
<feature type="domain" description="Alginate export" evidence="2">
    <location>
        <begin position="123"/>
        <end position="421"/>
    </location>
</feature>
<feature type="chain" id="PRO_5012936906" evidence="1">
    <location>
        <begin position="33"/>
        <end position="435"/>
    </location>
</feature>
<dbReference type="OrthoDB" id="7869509at2"/>
<dbReference type="AlphaFoldDB" id="A0A1X7BUM8"/>
<keyword evidence="1" id="KW-0732">Signal</keyword>
<dbReference type="InterPro" id="IPR025388">
    <property type="entry name" value="Alginate_export_dom"/>
</dbReference>
<dbReference type="Pfam" id="PF13372">
    <property type="entry name" value="Alginate_exp"/>
    <property type="match status" value="1"/>
</dbReference>
<dbReference type="Proteomes" id="UP000193224">
    <property type="component" value="Unassembled WGS sequence"/>
</dbReference>
<organism evidence="3 4">
    <name type="scientific">Roseovarius aestuarii</name>
    <dbReference type="NCBI Taxonomy" id="475083"/>
    <lineage>
        <taxon>Bacteria</taxon>
        <taxon>Pseudomonadati</taxon>
        <taxon>Pseudomonadota</taxon>
        <taxon>Alphaproteobacteria</taxon>
        <taxon>Rhodobacterales</taxon>
        <taxon>Roseobacteraceae</taxon>
        <taxon>Roseovarius</taxon>
    </lineage>
</organism>
<evidence type="ECO:0000313" key="4">
    <source>
        <dbReference type="Proteomes" id="UP000193224"/>
    </source>
</evidence>
<dbReference type="InterPro" id="IPR053728">
    <property type="entry name" value="Alginate_Permeability_Chnl"/>
</dbReference>
<proteinExistence type="predicted"/>